<feature type="transmembrane region" description="Helical" evidence="7">
    <location>
        <begin position="99"/>
        <end position="121"/>
    </location>
</feature>
<evidence type="ECO:0000256" key="7">
    <source>
        <dbReference type="SAM" id="Phobius"/>
    </source>
</evidence>
<evidence type="ECO:0000313" key="9">
    <source>
        <dbReference type="EMBL" id="CAL6031973.1"/>
    </source>
</evidence>
<feature type="binding site" evidence="6">
    <location>
        <position position="255"/>
    </location>
    <ligand>
        <name>Zn(2+)</name>
        <dbReference type="ChEBI" id="CHEBI:29105"/>
    </ligand>
</feature>
<dbReference type="Pfam" id="PF03006">
    <property type="entry name" value="HlyIII"/>
    <property type="match status" value="1"/>
</dbReference>
<proteinExistence type="inferred from homology"/>
<keyword evidence="3 7" id="KW-0812">Transmembrane</keyword>
<evidence type="ECO:0000313" key="10">
    <source>
        <dbReference type="Proteomes" id="UP001642409"/>
    </source>
</evidence>
<feature type="transmembrane region" description="Helical" evidence="7">
    <location>
        <begin position="141"/>
        <end position="171"/>
    </location>
</feature>
<feature type="transmembrane region" description="Helical" evidence="7">
    <location>
        <begin position="243"/>
        <end position="268"/>
    </location>
</feature>
<feature type="transmembrane region" description="Helical" evidence="7">
    <location>
        <begin position="69"/>
        <end position="87"/>
    </location>
</feature>
<evidence type="ECO:0000256" key="2">
    <source>
        <dbReference type="ARBA" id="ARBA00007018"/>
    </source>
</evidence>
<feature type="binding site" evidence="6">
    <location>
        <position position="251"/>
    </location>
    <ligand>
        <name>Zn(2+)</name>
        <dbReference type="ChEBI" id="CHEBI:29105"/>
    </ligand>
</feature>
<dbReference type="PANTHER" id="PTHR20855:SF52">
    <property type="entry name" value="ADIPONECTIN RECEPTOR PROTEIN"/>
    <property type="match status" value="1"/>
</dbReference>
<dbReference type="GO" id="GO:0046872">
    <property type="term" value="F:metal ion binding"/>
    <property type="evidence" value="ECO:0007669"/>
    <property type="project" value="UniProtKB-KW"/>
</dbReference>
<keyword evidence="6" id="KW-0479">Metal-binding</keyword>
<keyword evidence="4 7" id="KW-1133">Transmembrane helix</keyword>
<dbReference type="EMBL" id="CAXDID020000121">
    <property type="protein sequence ID" value="CAL6031973.1"/>
    <property type="molecule type" value="Genomic_DNA"/>
</dbReference>
<evidence type="ECO:0000256" key="6">
    <source>
        <dbReference type="PIRSR" id="PIRSR604254-1"/>
    </source>
</evidence>
<feature type="transmembrane region" description="Helical" evidence="7">
    <location>
        <begin position="191"/>
        <end position="211"/>
    </location>
</feature>
<dbReference type="EMBL" id="CATOUU010000806">
    <property type="protein sequence ID" value="CAI9950056.1"/>
    <property type="molecule type" value="Genomic_DNA"/>
</dbReference>
<reference evidence="8" key="1">
    <citation type="submission" date="2023-06" db="EMBL/GenBank/DDBJ databases">
        <authorList>
            <person name="Kurt Z."/>
        </authorList>
    </citation>
    <scope>NUCLEOTIDE SEQUENCE</scope>
</reference>
<keyword evidence="10" id="KW-1185">Reference proteome</keyword>
<sequence length="276" mass="31263">MLIVQTHMKMKNYDENSDTSESQEVNFHENGFASKFDPDFSKMSRKELSLWIRNKNYAPDAVTNELFNIWSHLLGGVACVSGAAYMFMKSDSVTKKISFVLYGISLGIMLFGSALYHYFGLRSGISINLYRIFRLVDHQGIFFAIAGSTVPFALVIVGGALGWAVTVYMYFILTCGVCMKMVLRHSVSQSIFNWMYLLMGWSPCILIHTMLQRAGTQVVWLTFWGGVSYSVGLIVFAKQKPNLLPGIFCSHEIWHVFVLAGALLHLWAHIKYTLNY</sequence>
<comment type="similarity">
    <text evidence="2">Belongs to the ADIPOR family.</text>
</comment>
<dbReference type="GO" id="GO:0038023">
    <property type="term" value="F:signaling receptor activity"/>
    <property type="evidence" value="ECO:0007669"/>
    <property type="project" value="TreeGrafter"/>
</dbReference>
<feature type="binding site" evidence="6">
    <location>
        <position position="117"/>
    </location>
    <ligand>
        <name>Zn(2+)</name>
        <dbReference type="ChEBI" id="CHEBI:29105"/>
    </ligand>
</feature>
<evidence type="ECO:0000256" key="1">
    <source>
        <dbReference type="ARBA" id="ARBA00004141"/>
    </source>
</evidence>
<comment type="caution">
    <text evidence="8">The sequence shown here is derived from an EMBL/GenBank/DDBJ whole genome shotgun (WGS) entry which is preliminary data.</text>
</comment>
<evidence type="ECO:0000256" key="4">
    <source>
        <dbReference type="ARBA" id="ARBA00022989"/>
    </source>
</evidence>
<protein>
    <submittedName>
        <fullName evidence="8">Hemolysin III family protein</fullName>
    </submittedName>
    <submittedName>
        <fullName evidence="9">Hemolysin_III family protein</fullName>
    </submittedName>
</protein>
<gene>
    <name evidence="9" type="ORF">HINF_LOCUS34261</name>
    <name evidence="8" type="ORF">HINF_LOCUS37701</name>
</gene>
<evidence type="ECO:0000256" key="5">
    <source>
        <dbReference type="ARBA" id="ARBA00023136"/>
    </source>
</evidence>
<accession>A0AA86Q1F7</accession>
<evidence type="ECO:0000256" key="3">
    <source>
        <dbReference type="ARBA" id="ARBA00022692"/>
    </source>
</evidence>
<dbReference type="InterPro" id="IPR004254">
    <property type="entry name" value="AdipoR/HlyIII-related"/>
</dbReference>
<feature type="transmembrane region" description="Helical" evidence="7">
    <location>
        <begin position="217"/>
        <end position="236"/>
    </location>
</feature>
<organism evidence="8">
    <name type="scientific">Hexamita inflata</name>
    <dbReference type="NCBI Taxonomy" id="28002"/>
    <lineage>
        <taxon>Eukaryota</taxon>
        <taxon>Metamonada</taxon>
        <taxon>Diplomonadida</taxon>
        <taxon>Hexamitidae</taxon>
        <taxon>Hexamitinae</taxon>
        <taxon>Hexamita</taxon>
    </lineage>
</organism>
<name>A0AA86Q1F7_9EUKA</name>
<dbReference type="PANTHER" id="PTHR20855">
    <property type="entry name" value="ADIPOR/PROGESTIN RECEPTOR-RELATED"/>
    <property type="match status" value="1"/>
</dbReference>
<dbReference type="Proteomes" id="UP001642409">
    <property type="component" value="Unassembled WGS sequence"/>
</dbReference>
<keyword evidence="6" id="KW-0862">Zinc</keyword>
<keyword evidence="5 7" id="KW-0472">Membrane</keyword>
<dbReference type="GO" id="GO:0016020">
    <property type="term" value="C:membrane"/>
    <property type="evidence" value="ECO:0007669"/>
    <property type="project" value="UniProtKB-SubCell"/>
</dbReference>
<evidence type="ECO:0000313" key="8">
    <source>
        <dbReference type="EMBL" id="CAI9950056.1"/>
    </source>
</evidence>
<comment type="subcellular location">
    <subcellularLocation>
        <location evidence="1">Membrane</location>
        <topology evidence="1">Multi-pass membrane protein</topology>
    </subcellularLocation>
</comment>
<dbReference type="AlphaFoldDB" id="A0AA86Q1F7"/>
<reference evidence="9 10" key="2">
    <citation type="submission" date="2024-07" db="EMBL/GenBank/DDBJ databases">
        <authorList>
            <person name="Akdeniz Z."/>
        </authorList>
    </citation>
    <scope>NUCLEOTIDE SEQUENCE [LARGE SCALE GENOMIC DNA]</scope>
</reference>